<reference evidence="2" key="1">
    <citation type="journal article" date="2019" name="Int. J. Syst. Evol. Microbiol.">
        <title>The Global Catalogue of Microorganisms (GCM) 10K type strain sequencing project: providing services to taxonomists for standard genome sequencing and annotation.</title>
        <authorList>
            <consortium name="The Broad Institute Genomics Platform"/>
            <consortium name="The Broad Institute Genome Sequencing Center for Infectious Disease"/>
            <person name="Wu L."/>
            <person name="Ma J."/>
        </authorList>
    </citation>
    <scope>NUCLEOTIDE SEQUENCE [LARGE SCALE GENOMIC DNA]</scope>
    <source>
        <strain evidence="2">JCM 17975</strain>
    </source>
</reference>
<dbReference type="Proteomes" id="UP001500843">
    <property type="component" value="Unassembled WGS sequence"/>
</dbReference>
<evidence type="ECO:0000313" key="1">
    <source>
        <dbReference type="EMBL" id="GAA4723494.1"/>
    </source>
</evidence>
<organism evidence="1 2">
    <name type="scientific">Promicromonospora umidemergens</name>
    <dbReference type="NCBI Taxonomy" id="629679"/>
    <lineage>
        <taxon>Bacteria</taxon>
        <taxon>Bacillati</taxon>
        <taxon>Actinomycetota</taxon>
        <taxon>Actinomycetes</taxon>
        <taxon>Micrococcales</taxon>
        <taxon>Promicromonosporaceae</taxon>
        <taxon>Promicromonospora</taxon>
    </lineage>
</organism>
<name>A0ABP8Y9M3_9MICO</name>
<comment type="caution">
    <text evidence="1">The sequence shown here is derived from an EMBL/GenBank/DDBJ whole genome shotgun (WGS) entry which is preliminary data.</text>
</comment>
<dbReference type="EMBL" id="BAABHM010000036">
    <property type="protein sequence ID" value="GAA4723494.1"/>
    <property type="molecule type" value="Genomic_DNA"/>
</dbReference>
<keyword evidence="2" id="KW-1185">Reference proteome</keyword>
<proteinExistence type="predicted"/>
<sequence>MRVDMRIFPVLTYSGTMSDSVPWDDAAPTLQAALAREAHRLTSSRNVFALINPDGLLTLKDGTPREVREAADPLHGAAARVAVVDPRGGAAGIGGYRPEAARDVPEEYPVNPVARRVRAALAAGAGQAVPDEELRGNLALCAVDVDGKTEVGLTGWQQELIRVAHHAAHAASGWLSSFRIVGRTGEAGASTVFLPGLRDPMSADSARLAAHLLTQVADSSDDVSSPSLRRSW</sequence>
<protein>
    <submittedName>
        <fullName evidence="1">Uncharacterized protein</fullName>
    </submittedName>
</protein>
<gene>
    <name evidence="1" type="ORF">GCM10023198_55440</name>
</gene>
<evidence type="ECO:0000313" key="2">
    <source>
        <dbReference type="Proteomes" id="UP001500843"/>
    </source>
</evidence>
<accession>A0ABP8Y9M3</accession>